<feature type="coiled-coil region" evidence="1">
    <location>
        <begin position="358"/>
        <end position="388"/>
    </location>
</feature>
<comment type="caution">
    <text evidence="3">The sequence shown here is derived from an EMBL/GenBank/DDBJ whole genome shotgun (WGS) entry which is preliminary data.</text>
</comment>
<feature type="compositionally biased region" description="Polar residues" evidence="2">
    <location>
        <begin position="120"/>
        <end position="152"/>
    </location>
</feature>
<proteinExistence type="predicted"/>
<evidence type="ECO:0000256" key="2">
    <source>
        <dbReference type="SAM" id="MobiDB-lite"/>
    </source>
</evidence>
<accession>A0A2V3J0R7</accession>
<keyword evidence="1" id="KW-0175">Coiled coil</keyword>
<gene>
    <name evidence="3" type="ORF">BWQ96_02289</name>
</gene>
<dbReference type="Proteomes" id="UP000247409">
    <property type="component" value="Unassembled WGS sequence"/>
</dbReference>
<feature type="region of interest" description="Disordered" evidence="2">
    <location>
        <begin position="201"/>
        <end position="237"/>
    </location>
</feature>
<organism evidence="3 4">
    <name type="scientific">Gracilariopsis chorda</name>
    <dbReference type="NCBI Taxonomy" id="448386"/>
    <lineage>
        <taxon>Eukaryota</taxon>
        <taxon>Rhodophyta</taxon>
        <taxon>Florideophyceae</taxon>
        <taxon>Rhodymeniophycidae</taxon>
        <taxon>Gracilariales</taxon>
        <taxon>Gracilariaceae</taxon>
        <taxon>Gracilariopsis</taxon>
    </lineage>
</organism>
<evidence type="ECO:0000313" key="4">
    <source>
        <dbReference type="Proteomes" id="UP000247409"/>
    </source>
</evidence>
<feature type="region of interest" description="Disordered" evidence="2">
    <location>
        <begin position="468"/>
        <end position="497"/>
    </location>
</feature>
<feature type="coiled-coil region" evidence="1">
    <location>
        <begin position="762"/>
        <end position="821"/>
    </location>
</feature>
<keyword evidence="4" id="KW-1185">Reference proteome</keyword>
<reference evidence="3 4" key="1">
    <citation type="journal article" date="2018" name="Mol. Biol. Evol.">
        <title>Analysis of the draft genome of the red seaweed Gracilariopsis chorda provides insights into genome size evolution in Rhodophyta.</title>
        <authorList>
            <person name="Lee J."/>
            <person name="Yang E.C."/>
            <person name="Graf L."/>
            <person name="Yang J.H."/>
            <person name="Qiu H."/>
            <person name="Zel Zion U."/>
            <person name="Chan C.X."/>
            <person name="Stephens T.G."/>
            <person name="Weber A.P.M."/>
            <person name="Boo G.H."/>
            <person name="Boo S.M."/>
            <person name="Kim K.M."/>
            <person name="Shin Y."/>
            <person name="Jung M."/>
            <person name="Lee S.J."/>
            <person name="Yim H.S."/>
            <person name="Lee J.H."/>
            <person name="Bhattacharya D."/>
            <person name="Yoon H.S."/>
        </authorList>
    </citation>
    <scope>NUCLEOTIDE SEQUENCE [LARGE SCALE GENOMIC DNA]</scope>
    <source>
        <strain evidence="3 4">SKKU-2015</strain>
        <tissue evidence="3">Whole body</tissue>
    </source>
</reference>
<sequence>MADGSIRESIGGEHDTFVSIDVYQQSNVDTASALNEDTEVDLHTVVEDDWNAAEYEAAADQGFESEQPLENDMAAFMWNLSSNPDSVATAEEEVNSDETQEMPMNEYGLTHGYSVDYGHSETSSQARTSAHNSSHVTPTNRFNSSTSHGQNHSTDRGSHSNGHWPVAGITVPGKNECHQSEHLLGISRAEQDMLHSATPTIHASAERNRSSHPRSSLRNSANRIETSIPDTGSEICADEERKRELDLASRGVTSYELANPFKSDDEEDATTVILLSRSGDMTSRERRAIRLMSATPHTPEARVMKRLFETITFLYMQLRVAKEAEVQLADEMLETERRRFSAADLERSHAFNTLIEEIDKERKYSTELEKENEKLVEELKKLRSEQREVHLFFSNYDPNFDFSRGVSEALSSAVGNISEFREQYDEKVQDYEQRLASSVERLTKTEGFLAENRKLYDEAVKENERLRQLNANDALRSGTPSPKDSPSRRASMPPDKFEKERIELLRKVEEQEYQLGDLRAAQRELRNERDRKNKAMLRLNVEIQELHKTKREVELQRDEAQRKQRELRDASKADKENFRKCSAEMTENLQEAVQEISLRESQIQQLRSQLEERSTAYDLLSSTSRELENVLQKAMGDIVGRSKDTESRSESGPERHALVEEITASIRNELSRAQTLLVERGTEADKLRKELHGKNLALSNLRAECARLQSASYIKRRSSTSNRLTNDFQNDEQQAFLQRLSDRLGCKSGHQNEVVEQLSNRIEVLLTRSQTSEEACEELRKEIEKRENALSKIKAELQADIATLKAENASLENAKHIADEERMVFEQKYAELLGQRDVSRDSFGDLTASSYGGYSSRRQSIFSNLDVDVGVSRWNDPLVEAAICSLDSLIGRKEEFAARYRLLREKLEGLVCNMVSTEETSNEYKTVLIESIGFQEELTGVVSAQREIIAKLRSESGAQGLDELSNAAKCHTGETTEHSLPYISEVRVDDAHSLDGSNAKRASTTEGRLSLLVNSMRENSARHPVQSKETNGFLKTQFQHICGLYEEKLRANAELCGIVQAQKVELDAAKSTQHDLEFTLSEQRDTYDTFIARLSALAGCEKSSVAVEDSVNSFVREYTRLNGDLSVKEIEQVHMCRRIANLITQKAVLSKLVDIYQSKYKLDVLATTPAERSDPSRRLRIMVKAVVIAKRLMNSTSPDPDQAQPQVNVSEFYSVTRIPAIGRRRSSSMALMDASVAVSAIPKLEQAIMERDEQISQLKGSITALNKSSSVLNEVTRSTRKDPPSFSYNEDIVNRKNDLSRKLRDVIAEREELEKRLSREKQSRVAAEARVVKYVDRVSAMKKKLQKVHSHAESKERTYKAAIRHLKEKADTATNMEVPGDENVDPLGERQLGDGNGRITIPRNVLESYISRAEGEMSSVVPGSGPHEELLYYIGQMRMVMRRVEKERASLEPTAPLVN</sequence>
<evidence type="ECO:0000313" key="3">
    <source>
        <dbReference type="EMBL" id="PXF47903.1"/>
    </source>
</evidence>
<dbReference type="OrthoDB" id="10436698at2759"/>
<feature type="region of interest" description="Disordered" evidence="2">
    <location>
        <begin position="115"/>
        <end position="173"/>
    </location>
</feature>
<feature type="coiled-coil region" evidence="1">
    <location>
        <begin position="1289"/>
        <end position="1330"/>
    </location>
</feature>
<dbReference type="PANTHER" id="PTHR23159">
    <property type="entry name" value="CENTROSOMAL PROTEIN 2"/>
    <property type="match status" value="1"/>
</dbReference>
<feature type="compositionally biased region" description="Polar residues" evidence="2">
    <location>
        <begin position="213"/>
        <end position="230"/>
    </location>
</feature>
<evidence type="ECO:0000256" key="1">
    <source>
        <dbReference type="SAM" id="Coils"/>
    </source>
</evidence>
<dbReference type="EMBL" id="NBIV01000018">
    <property type="protein sequence ID" value="PXF47903.1"/>
    <property type="molecule type" value="Genomic_DNA"/>
</dbReference>
<feature type="region of interest" description="Disordered" evidence="2">
    <location>
        <begin position="554"/>
        <end position="578"/>
    </location>
</feature>
<feature type="region of interest" description="Disordered" evidence="2">
    <location>
        <begin position="1376"/>
        <end position="1398"/>
    </location>
</feature>
<protein>
    <submittedName>
        <fullName evidence="3">Uncharacterized protein</fullName>
    </submittedName>
</protein>
<name>A0A2V3J0R7_9FLOR</name>
<dbReference type="PANTHER" id="PTHR23159:SF60">
    <property type="entry name" value="SPINDLE ASSEMBLY ABNORMAL PROTEIN 4"/>
    <property type="match status" value="1"/>
</dbReference>